<accession>A0A975JYP4</accession>
<dbReference type="AlphaFoldDB" id="A0A975JYP4"/>
<protein>
    <submittedName>
        <fullName evidence="1">Uncharacterized protein</fullName>
    </submittedName>
</protein>
<dbReference type="Proteomes" id="UP000682202">
    <property type="component" value="Chromosome"/>
</dbReference>
<proteinExistence type="predicted"/>
<evidence type="ECO:0000313" key="2">
    <source>
        <dbReference type="Proteomes" id="UP000682202"/>
    </source>
</evidence>
<gene>
    <name evidence="1" type="ORF">F6B93_14575</name>
</gene>
<reference evidence="1" key="1">
    <citation type="submission" date="2019-12" db="EMBL/GenBank/DDBJ databases">
        <title>Mycobacterium spongiae sp. nov.</title>
        <authorList>
            <person name="Stinear T."/>
        </authorList>
    </citation>
    <scope>NUCLEOTIDE SEQUENCE</scope>
    <source>
        <strain evidence="1">FSD4b-SM</strain>
    </source>
</reference>
<sequence length="84" mass="9064">MAPLDSAPTDEHPPTPLSLACNAVRRVNADELDPAETVAYAKAYALHALAATISEQTDEVTYEVDRIAGERGPTRELRAIDLAF</sequence>
<dbReference type="EMBL" id="CP046600">
    <property type="protein sequence ID" value="QUR68147.1"/>
    <property type="molecule type" value="Genomic_DNA"/>
</dbReference>
<dbReference type="RefSeq" id="WP_211695721.1">
    <property type="nucleotide sequence ID" value="NZ_CP046600.1"/>
</dbReference>
<dbReference type="KEGG" id="mspg:F6B93_14575"/>
<name>A0A975JYP4_9MYCO</name>
<keyword evidence="2" id="KW-1185">Reference proteome</keyword>
<evidence type="ECO:0000313" key="1">
    <source>
        <dbReference type="EMBL" id="QUR68147.1"/>
    </source>
</evidence>
<organism evidence="1 2">
    <name type="scientific">Mycobacterium spongiae</name>
    <dbReference type="NCBI Taxonomy" id="886343"/>
    <lineage>
        <taxon>Bacteria</taxon>
        <taxon>Bacillati</taxon>
        <taxon>Actinomycetota</taxon>
        <taxon>Actinomycetes</taxon>
        <taxon>Mycobacteriales</taxon>
        <taxon>Mycobacteriaceae</taxon>
        <taxon>Mycobacterium</taxon>
    </lineage>
</organism>